<dbReference type="SUPFAM" id="SSF55048">
    <property type="entry name" value="Probable ACP-binding domain of malonyl-CoA ACP transacylase"/>
    <property type="match status" value="1"/>
</dbReference>
<evidence type="ECO:0000256" key="1">
    <source>
        <dbReference type="ARBA" id="ARBA00013258"/>
    </source>
</evidence>
<dbReference type="SUPFAM" id="SSF52151">
    <property type="entry name" value="FabD/lysophospholipase-like"/>
    <property type="match status" value="1"/>
</dbReference>
<evidence type="ECO:0000256" key="3">
    <source>
        <dbReference type="ARBA" id="ARBA00022679"/>
    </source>
</evidence>
<dbReference type="AlphaFoldDB" id="A0A1H9JHF4"/>
<dbReference type="Proteomes" id="UP000182360">
    <property type="component" value="Unassembled WGS sequence"/>
</dbReference>
<dbReference type="PANTHER" id="PTHR42681">
    <property type="entry name" value="MALONYL-COA-ACYL CARRIER PROTEIN TRANSACYLASE, MITOCHONDRIAL"/>
    <property type="match status" value="1"/>
</dbReference>
<feature type="domain" description="Malonyl-CoA:ACP transacylase (MAT)" evidence="8">
    <location>
        <begin position="7"/>
        <end position="292"/>
    </location>
</feature>
<keyword evidence="10" id="KW-1185">Reference proteome</keyword>
<evidence type="ECO:0000256" key="7">
    <source>
        <dbReference type="PIRSR" id="PIRSR000446-1"/>
    </source>
</evidence>
<dbReference type="GO" id="GO:0006633">
    <property type="term" value="P:fatty acid biosynthetic process"/>
    <property type="evidence" value="ECO:0007669"/>
    <property type="project" value="TreeGrafter"/>
</dbReference>
<dbReference type="InterPro" id="IPR016035">
    <property type="entry name" value="Acyl_Trfase/lysoPLipase"/>
</dbReference>
<dbReference type="Gene3D" id="3.30.70.250">
    <property type="entry name" value="Malonyl-CoA ACP transacylase, ACP-binding"/>
    <property type="match status" value="1"/>
</dbReference>
<dbReference type="InterPro" id="IPR016036">
    <property type="entry name" value="Malonyl_transacylase_ACP-bd"/>
</dbReference>
<comment type="similarity">
    <text evidence="6">Belongs to the fabD family.</text>
</comment>
<evidence type="ECO:0000256" key="5">
    <source>
        <dbReference type="ARBA" id="ARBA00048462"/>
    </source>
</evidence>
<reference evidence="9 10" key="1">
    <citation type="submission" date="2016-10" db="EMBL/GenBank/DDBJ databases">
        <authorList>
            <person name="de Groot N.N."/>
        </authorList>
    </citation>
    <scope>NUCLEOTIDE SEQUENCE [LARGE SCALE GENOMIC DNA]</scope>
    <source>
        <strain evidence="9 10">B25</strain>
    </source>
</reference>
<feature type="active site" evidence="7">
    <location>
        <position position="91"/>
    </location>
</feature>
<dbReference type="PIRSF" id="PIRSF000446">
    <property type="entry name" value="Mct"/>
    <property type="match status" value="1"/>
</dbReference>
<proteinExistence type="inferred from homology"/>
<dbReference type="GO" id="GO:0004314">
    <property type="term" value="F:[acyl-carrier-protein] S-malonyltransferase activity"/>
    <property type="evidence" value="ECO:0007669"/>
    <property type="project" value="UniProtKB-EC"/>
</dbReference>
<dbReference type="EC" id="2.3.1.39" evidence="1 6"/>
<dbReference type="GO" id="GO:0005829">
    <property type="term" value="C:cytosol"/>
    <property type="evidence" value="ECO:0007669"/>
    <property type="project" value="TreeGrafter"/>
</dbReference>
<dbReference type="EMBL" id="FOFU01000013">
    <property type="protein sequence ID" value="SEQ86223.1"/>
    <property type="molecule type" value="Genomic_DNA"/>
</dbReference>
<dbReference type="InterPro" id="IPR001227">
    <property type="entry name" value="Ac_transferase_dom_sf"/>
</dbReference>
<dbReference type="Pfam" id="PF00698">
    <property type="entry name" value="Acyl_transf_1"/>
    <property type="match status" value="1"/>
</dbReference>
<dbReference type="OrthoDB" id="9805460at2"/>
<dbReference type="InterPro" id="IPR014043">
    <property type="entry name" value="Acyl_transferase_dom"/>
</dbReference>
<evidence type="ECO:0000259" key="8">
    <source>
        <dbReference type="SMART" id="SM00827"/>
    </source>
</evidence>
<keyword evidence="3 6" id="KW-0808">Transferase</keyword>
<protein>
    <recommendedName>
        <fullName evidence="2 6">Malonyl CoA-acyl carrier protein transacylase</fullName>
        <ecNumber evidence="1 6">2.3.1.39</ecNumber>
    </recommendedName>
</protein>
<name>A0A1H9JHF4_9SPIR</name>
<organism evidence="9 10">
    <name type="scientific">Treponema bryantii</name>
    <dbReference type="NCBI Taxonomy" id="163"/>
    <lineage>
        <taxon>Bacteria</taxon>
        <taxon>Pseudomonadati</taxon>
        <taxon>Spirochaetota</taxon>
        <taxon>Spirochaetia</taxon>
        <taxon>Spirochaetales</taxon>
        <taxon>Treponemataceae</taxon>
        <taxon>Treponema</taxon>
    </lineage>
</organism>
<dbReference type="Gene3D" id="3.40.366.10">
    <property type="entry name" value="Malonyl-Coenzyme A Acyl Carrier Protein, domain 2"/>
    <property type="match status" value="1"/>
</dbReference>
<dbReference type="PANTHER" id="PTHR42681:SF1">
    <property type="entry name" value="MALONYL-COA-ACYL CARRIER PROTEIN TRANSACYLASE, MITOCHONDRIAL"/>
    <property type="match status" value="1"/>
</dbReference>
<dbReference type="RefSeq" id="WP_074645475.1">
    <property type="nucleotide sequence ID" value="NZ_FOFU01000013.1"/>
</dbReference>
<gene>
    <name evidence="9" type="ORF">SAMN04487977_11313</name>
</gene>
<dbReference type="STRING" id="163.SAMN04487775_103116"/>
<evidence type="ECO:0000256" key="2">
    <source>
        <dbReference type="ARBA" id="ARBA00018953"/>
    </source>
</evidence>
<evidence type="ECO:0000313" key="9">
    <source>
        <dbReference type="EMBL" id="SEQ86223.1"/>
    </source>
</evidence>
<keyword evidence="4 6" id="KW-0012">Acyltransferase</keyword>
<dbReference type="eggNOG" id="COG0331">
    <property type="taxonomic scope" value="Bacteria"/>
</dbReference>
<evidence type="ECO:0000256" key="4">
    <source>
        <dbReference type="ARBA" id="ARBA00023315"/>
    </source>
</evidence>
<accession>A0A1H9JHF4</accession>
<comment type="catalytic activity">
    <reaction evidence="5 6">
        <text>holo-[ACP] + malonyl-CoA = malonyl-[ACP] + CoA</text>
        <dbReference type="Rhea" id="RHEA:41792"/>
        <dbReference type="Rhea" id="RHEA-COMP:9623"/>
        <dbReference type="Rhea" id="RHEA-COMP:9685"/>
        <dbReference type="ChEBI" id="CHEBI:57287"/>
        <dbReference type="ChEBI" id="CHEBI:57384"/>
        <dbReference type="ChEBI" id="CHEBI:64479"/>
        <dbReference type="ChEBI" id="CHEBI:78449"/>
        <dbReference type="EC" id="2.3.1.39"/>
    </reaction>
</comment>
<dbReference type="InterPro" id="IPR024925">
    <property type="entry name" value="Malonyl_CoA-ACP_transAc"/>
</dbReference>
<feature type="active site" evidence="7">
    <location>
        <position position="204"/>
    </location>
</feature>
<evidence type="ECO:0000313" key="10">
    <source>
        <dbReference type="Proteomes" id="UP000182360"/>
    </source>
</evidence>
<evidence type="ECO:0000256" key="6">
    <source>
        <dbReference type="PIRNR" id="PIRNR000446"/>
    </source>
</evidence>
<sequence>MKKYAFLFPGQGAQVPGMIKDICDAYPEARAVVDEVTKITGVDMPKLLWESDAATLSRSDNSQLAITTASLAVMAVLKTKGIEPSAAMGFSLGEFPALYAAGVLSFEDVIKVVRERGLIMQATCENIAKANEGHAPGMTAILGLPPEKVEELANGIKDAYAANLNSPVQTVVSGTADALTQIEAVAKEAGARRALRLAVAGPFHSPLMQEAADNFEKAIAGVTFNNPDKTLFSNVTGKQAENGEEIKKNAVLHLTNPVRWTSEEAVLNDLIKASGDEWELIEPGVGVVLTGLWGKSGYAENAECKAINSAESINTL</sequence>
<dbReference type="InterPro" id="IPR050858">
    <property type="entry name" value="Mal-CoA-ACP_Trans/PKS_FabD"/>
</dbReference>
<dbReference type="SMART" id="SM00827">
    <property type="entry name" value="PKS_AT"/>
    <property type="match status" value="1"/>
</dbReference>